<evidence type="ECO:0000313" key="1">
    <source>
        <dbReference type="EMBL" id="SLM85119.1"/>
    </source>
</evidence>
<keyword evidence="2" id="KW-1185">Reference proteome</keyword>
<evidence type="ECO:0000313" key="2">
    <source>
        <dbReference type="Proteomes" id="UP000195918"/>
    </source>
</evidence>
<sequence length="38" mass="4271">MEILFGEDESVVVKEMGTFGSFTVFFPTLKITQIIKTS</sequence>
<accession>A0A1X6WLI3</accession>
<dbReference type="Proteomes" id="UP000195918">
    <property type="component" value="Unassembled WGS sequence"/>
</dbReference>
<reference evidence="2" key="1">
    <citation type="submission" date="2017-02" db="EMBL/GenBank/DDBJ databases">
        <authorList>
            <person name="Dridi B."/>
        </authorList>
    </citation>
    <scope>NUCLEOTIDE SEQUENCE [LARGE SCALE GENOMIC DNA]</scope>
    <source>
        <strain evidence="2">bH819</strain>
    </source>
</reference>
<proteinExistence type="predicted"/>
<name>A0A1X6WLI3_9ENTE</name>
<organism evidence="1 2">
    <name type="scientific">Vagococcus fluvialis bH819</name>
    <dbReference type="NCBI Taxonomy" id="1255619"/>
    <lineage>
        <taxon>Bacteria</taxon>
        <taxon>Bacillati</taxon>
        <taxon>Bacillota</taxon>
        <taxon>Bacilli</taxon>
        <taxon>Lactobacillales</taxon>
        <taxon>Enterococcaceae</taxon>
        <taxon>Vagococcus</taxon>
    </lineage>
</organism>
<dbReference type="AlphaFoldDB" id="A0A1X6WLI3"/>
<gene>
    <name evidence="1" type="ORF">FM121_03410</name>
</gene>
<dbReference type="EMBL" id="FWFD01000007">
    <property type="protein sequence ID" value="SLM85119.1"/>
    <property type="molecule type" value="Genomic_DNA"/>
</dbReference>
<protein>
    <submittedName>
        <fullName evidence="1">Uncharacterized protein</fullName>
    </submittedName>
</protein>